<name>A0A1H4H1C4_9GAMM</name>
<sequence>MQRICLFLMLPLLLASCATAPPSNVENACRIFREKPDWFDASLTVEQKYGLPIQVQLAIMRQESSFRHNAAPPRDSFLGIPMWWRVSSAYGYAQVKDETWDWYKDRTGNWGADRDDYDDAVDFMGWYADVSQKTLGISKWDAYNQYLAYHEGHGGWQRKTYNSKGWLVSVARKVDANARMYGEQLRSCRHSLKSSPWWWPF</sequence>
<keyword evidence="4" id="KW-1185">Reference proteome</keyword>
<dbReference type="SUPFAM" id="SSF53955">
    <property type="entry name" value="Lysozyme-like"/>
    <property type="match status" value="1"/>
</dbReference>
<protein>
    <recommendedName>
        <fullName evidence="2">Transglycosylase SLT domain-containing protein</fullName>
    </recommendedName>
</protein>
<dbReference type="InterPro" id="IPR045795">
    <property type="entry name" value="SLT_4"/>
</dbReference>
<accession>A0A1H4H1C4</accession>
<evidence type="ECO:0000259" key="2">
    <source>
        <dbReference type="Pfam" id="PF19489"/>
    </source>
</evidence>
<evidence type="ECO:0000313" key="3">
    <source>
        <dbReference type="EMBL" id="SEB14802.1"/>
    </source>
</evidence>
<proteinExistence type="predicted"/>
<gene>
    <name evidence="3" type="ORF">SAMN02745729_1234</name>
</gene>
<dbReference type="InterPro" id="IPR023346">
    <property type="entry name" value="Lysozyme-like_dom_sf"/>
</dbReference>
<organism evidence="3 4">
    <name type="scientific">Marinobacterium iners DSM 11526</name>
    <dbReference type="NCBI Taxonomy" id="1122198"/>
    <lineage>
        <taxon>Bacteria</taxon>
        <taxon>Pseudomonadati</taxon>
        <taxon>Pseudomonadota</taxon>
        <taxon>Gammaproteobacteria</taxon>
        <taxon>Oceanospirillales</taxon>
        <taxon>Oceanospirillaceae</taxon>
        <taxon>Marinobacterium</taxon>
    </lineage>
</organism>
<feature type="chain" id="PRO_5017202575" description="Transglycosylase SLT domain-containing protein" evidence="1">
    <location>
        <begin position="21"/>
        <end position="201"/>
    </location>
</feature>
<dbReference type="Gene3D" id="1.10.530.10">
    <property type="match status" value="1"/>
</dbReference>
<reference evidence="4" key="1">
    <citation type="submission" date="2016-10" db="EMBL/GenBank/DDBJ databases">
        <authorList>
            <person name="Varghese N."/>
            <person name="Submissions S."/>
        </authorList>
    </citation>
    <scope>NUCLEOTIDE SEQUENCE [LARGE SCALE GENOMIC DNA]</scope>
    <source>
        <strain evidence="4">DSM 11526</strain>
    </source>
</reference>
<dbReference type="OrthoDB" id="9789144at2"/>
<keyword evidence="1" id="KW-0732">Signal</keyword>
<evidence type="ECO:0000256" key="1">
    <source>
        <dbReference type="SAM" id="SignalP"/>
    </source>
</evidence>
<dbReference type="RefSeq" id="WP_091827949.1">
    <property type="nucleotide sequence ID" value="NZ_FNRJ01000023.1"/>
</dbReference>
<dbReference type="AlphaFoldDB" id="A0A1H4H1C4"/>
<dbReference type="PROSITE" id="PS51257">
    <property type="entry name" value="PROKAR_LIPOPROTEIN"/>
    <property type="match status" value="1"/>
</dbReference>
<dbReference type="EMBL" id="FNRJ01000023">
    <property type="protein sequence ID" value="SEB14802.1"/>
    <property type="molecule type" value="Genomic_DNA"/>
</dbReference>
<dbReference type="STRING" id="1122198.SAMN02745729_1234"/>
<feature type="signal peptide" evidence="1">
    <location>
        <begin position="1"/>
        <end position="20"/>
    </location>
</feature>
<dbReference type="Proteomes" id="UP000242469">
    <property type="component" value="Unassembled WGS sequence"/>
</dbReference>
<feature type="domain" description="Transglycosylase SLT" evidence="2">
    <location>
        <begin position="7"/>
        <end position="188"/>
    </location>
</feature>
<dbReference type="Pfam" id="PF19489">
    <property type="entry name" value="SLT_4"/>
    <property type="match status" value="1"/>
</dbReference>
<evidence type="ECO:0000313" key="4">
    <source>
        <dbReference type="Proteomes" id="UP000242469"/>
    </source>
</evidence>